<keyword evidence="8" id="KW-0547">Nucleotide-binding</keyword>
<organism evidence="17 18">
    <name type="scientific">Chryseomicrobium palamuruense</name>
    <dbReference type="NCBI Taxonomy" id="682973"/>
    <lineage>
        <taxon>Bacteria</taxon>
        <taxon>Bacillati</taxon>
        <taxon>Bacillota</taxon>
        <taxon>Bacilli</taxon>
        <taxon>Bacillales</taxon>
        <taxon>Caryophanaceae</taxon>
        <taxon>Chryseomicrobium</taxon>
    </lineage>
</organism>
<dbReference type="EMBL" id="JBHSEF010000011">
    <property type="protein sequence ID" value="MFC4354546.1"/>
    <property type="molecule type" value="Genomic_DNA"/>
</dbReference>
<keyword evidence="9" id="KW-0418">Kinase</keyword>
<dbReference type="InterPro" id="IPR003661">
    <property type="entry name" value="HisK_dim/P_dom"/>
</dbReference>
<dbReference type="SMART" id="SM00388">
    <property type="entry name" value="HisKA"/>
    <property type="match status" value="1"/>
</dbReference>
<dbReference type="PRINTS" id="PR00344">
    <property type="entry name" value="BCTRLSENSOR"/>
</dbReference>
<dbReference type="Proteomes" id="UP001595733">
    <property type="component" value="Unassembled WGS sequence"/>
</dbReference>
<dbReference type="PANTHER" id="PTHR42878:SF3">
    <property type="entry name" value="HISTIDINE PROTEIN KINASE SAES"/>
    <property type="match status" value="1"/>
</dbReference>
<keyword evidence="7 14" id="KW-0812">Transmembrane</keyword>
<dbReference type="InterPro" id="IPR035965">
    <property type="entry name" value="PAS-like_dom_sf"/>
</dbReference>
<keyword evidence="6" id="KW-0808">Transferase</keyword>
<feature type="domain" description="HAMP" evidence="16">
    <location>
        <begin position="196"/>
        <end position="248"/>
    </location>
</feature>
<comment type="catalytic activity">
    <reaction evidence="1">
        <text>ATP + protein L-histidine = ADP + protein N-phospho-L-histidine.</text>
        <dbReference type="EC" id="2.7.13.3"/>
    </reaction>
</comment>
<comment type="caution">
    <text evidence="17">The sequence shown here is derived from an EMBL/GenBank/DDBJ whole genome shotgun (WGS) entry which is preliminary data.</text>
</comment>
<keyword evidence="12" id="KW-0902">Two-component regulatory system</keyword>
<dbReference type="InterPro" id="IPR036097">
    <property type="entry name" value="HisK_dim/P_sf"/>
</dbReference>
<dbReference type="Gene3D" id="6.10.340.10">
    <property type="match status" value="1"/>
</dbReference>
<evidence type="ECO:0000259" key="15">
    <source>
        <dbReference type="PROSITE" id="PS50109"/>
    </source>
</evidence>
<dbReference type="SUPFAM" id="SSF158472">
    <property type="entry name" value="HAMP domain-like"/>
    <property type="match status" value="1"/>
</dbReference>
<dbReference type="SMART" id="SM00304">
    <property type="entry name" value="HAMP"/>
    <property type="match status" value="1"/>
</dbReference>
<dbReference type="Gene3D" id="3.30.565.10">
    <property type="entry name" value="Histidine kinase-like ATPase, C-terminal domain"/>
    <property type="match status" value="1"/>
</dbReference>
<protein>
    <recommendedName>
        <fullName evidence="3">histidine kinase</fullName>
        <ecNumber evidence="3">2.7.13.3</ecNumber>
    </recommendedName>
</protein>
<evidence type="ECO:0000256" key="5">
    <source>
        <dbReference type="ARBA" id="ARBA00022553"/>
    </source>
</evidence>
<keyword evidence="13 14" id="KW-0472">Membrane</keyword>
<dbReference type="EC" id="2.7.13.3" evidence="3"/>
<evidence type="ECO:0000256" key="11">
    <source>
        <dbReference type="ARBA" id="ARBA00022989"/>
    </source>
</evidence>
<dbReference type="InterPro" id="IPR041328">
    <property type="entry name" value="HisK_sensor"/>
</dbReference>
<sequence>MNRIWNSVVGKLWGTIMLLVLFVLFIVTVLMLEFLEDFHTQQAEDKLRQEASLITNIVNQQQQPDLALIQEILADETNVMIFSSEEEITFRIHEGLGSVETEEKIKSSSLYEGAFVTDTSEIRTMLLPSLTEDNRMENYLVLAYPLDDQASPHGTVFIYQSLKEVNNTSNQTTKIVFLSGFLAMVLTTLLSFFLSTRITSPLRKMREGAHELAKGNFQTRVPSSQKDEIGELGAAFNRMGMQIKHHVEVINQEKEQLSNILSSMTDAVITFNKDASILLSNPPADELIRRWSPMSASSDEPLPAALYHMLEHMLENEEELEEEFELDAHYYSVSLSLLYSKDVVRGAVAVIRDMTEQHRLEKLRSDFIANVSHELRTPIAMLQGYSEAILDGVVETEEDKNEMIRVISDESNRMGRLVTELLDLARLESGYLRIYQSPVQVAASVERMTTKFSQRAREKNIKLTYTSTIPFETKLFVDEDRIEQVLTNLIDNALRHTAEGGKVNVHVTDASEYVKITIEDTGYGIPKEDLPYVFERFYKADKARTRGKGGTGLGLAIAKNIIDRHEGEIRVFSEVGMGTTFEILLRKM</sequence>
<evidence type="ECO:0000256" key="12">
    <source>
        <dbReference type="ARBA" id="ARBA00023012"/>
    </source>
</evidence>
<keyword evidence="10 17" id="KW-0067">ATP-binding</keyword>
<dbReference type="PROSITE" id="PS50109">
    <property type="entry name" value="HIS_KIN"/>
    <property type="match status" value="1"/>
</dbReference>
<dbReference type="Gene3D" id="1.10.287.130">
    <property type="match status" value="1"/>
</dbReference>
<dbReference type="PROSITE" id="PS50885">
    <property type="entry name" value="HAMP"/>
    <property type="match status" value="1"/>
</dbReference>
<reference evidence="18" key="1">
    <citation type="journal article" date="2019" name="Int. J. Syst. Evol. Microbiol.">
        <title>The Global Catalogue of Microorganisms (GCM) 10K type strain sequencing project: providing services to taxonomists for standard genome sequencing and annotation.</title>
        <authorList>
            <consortium name="The Broad Institute Genomics Platform"/>
            <consortium name="The Broad Institute Genome Sequencing Center for Infectious Disease"/>
            <person name="Wu L."/>
            <person name="Ma J."/>
        </authorList>
    </citation>
    <scope>NUCLEOTIDE SEQUENCE [LARGE SCALE GENOMIC DNA]</scope>
    <source>
        <strain evidence="18">CCUG 50353</strain>
    </source>
</reference>
<dbReference type="InterPro" id="IPR036890">
    <property type="entry name" value="HATPase_C_sf"/>
</dbReference>
<keyword evidence="18" id="KW-1185">Reference proteome</keyword>
<evidence type="ECO:0000313" key="18">
    <source>
        <dbReference type="Proteomes" id="UP001595733"/>
    </source>
</evidence>
<evidence type="ECO:0000256" key="14">
    <source>
        <dbReference type="SAM" id="Phobius"/>
    </source>
</evidence>
<dbReference type="SMART" id="SM00387">
    <property type="entry name" value="HATPase_c"/>
    <property type="match status" value="1"/>
</dbReference>
<dbReference type="GO" id="GO:0005524">
    <property type="term" value="F:ATP binding"/>
    <property type="evidence" value="ECO:0007669"/>
    <property type="project" value="UniProtKB-KW"/>
</dbReference>
<evidence type="ECO:0000256" key="2">
    <source>
        <dbReference type="ARBA" id="ARBA00004651"/>
    </source>
</evidence>
<dbReference type="SUPFAM" id="SSF55874">
    <property type="entry name" value="ATPase domain of HSP90 chaperone/DNA topoisomerase II/histidine kinase"/>
    <property type="match status" value="1"/>
</dbReference>
<keyword evidence="11 14" id="KW-1133">Transmembrane helix</keyword>
<dbReference type="Pfam" id="PF02518">
    <property type="entry name" value="HATPase_c"/>
    <property type="match status" value="1"/>
</dbReference>
<comment type="subcellular location">
    <subcellularLocation>
        <location evidence="2">Cell membrane</location>
        <topology evidence="2">Multi-pass membrane protein</topology>
    </subcellularLocation>
</comment>
<dbReference type="RefSeq" id="WP_378140823.1">
    <property type="nucleotide sequence ID" value="NZ_JBHSEF010000011.1"/>
</dbReference>
<dbReference type="CDD" id="cd06225">
    <property type="entry name" value="HAMP"/>
    <property type="match status" value="1"/>
</dbReference>
<accession>A0ABV8UTB9</accession>
<evidence type="ECO:0000256" key="6">
    <source>
        <dbReference type="ARBA" id="ARBA00022679"/>
    </source>
</evidence>
<evidence type="ECO:0000256" key="4">
    <source>
        <dbReference type="ARBA" id="ARBA00022475"/>
    </source>
</evidence>
<dbReference type="Pfam" id="PF00672">
    <property type="entry name" value="HAMP"/>
    <property type="match status" value="1"/>
</dbReference>
<dbReference type="InterPro" id="IPR003594">
    <property type="entry name" value="HATPase_dom"/>
</dbReference>
<evidence type="ECO:0000256" key="1">
    <source>
        <dbReference type="ARBA" id="ARBA00000085"/>
    </source>
</evidence>
<name>A0ABV8UTB9_9BACL</name>
<evidence type="ECO:0000313" key="17">
    <source>
        <dbReference type="EMBL" id="MFC4354546.1"/>
    </source>
</evidence>
<evidence type="ECO:0000256" key="3">
    <source>
        <dbReference type="ARBA" id="ARBA00012438"/>
    </source>
</evidence>
<evidence type="ECO:0000259" key="16">
    <source>
        <dbReference type="PROSITE" id="PS50885"/>
    </source>
</evidence>
<dbReference type="PANTHER" id="PTHR42878">
    <property type="entry name" value="TWO-COMPONENT HISTIDINE KINASE"/>
    <property type="match status" value="1"/>
</dbReference>
<dbReference type="InterPro" id="IPR004358">
    <property type="entry name" value="Sig_transdc_His_kin-like_C"/>
</dbReference>
<dbReference type="SUPFAM" id="SSF47384">
    <property type="entry name" value="Homodimeric domain of signal transducing histidine kinase"/>
    <property type="match status" value="1"/>
</dbReference>
<keyword evidence="5" id="KW-0597">Phosphoprotein</keyword>
<dbReference type="SUPFAM" id="SSF55785">
    <property type="entry name" value="PYP-like sensor domain (PAS domain)"/>
    <property type="match status" value="1"/>
</dbReference>
<dbReference type="Pfam" id="PF18698">
    <property type="entry name" value="HisK_sensor"/>
    <property type="match status" value="1"/>
</dbReference>
<proteinExistence type="predicted"/>
<dbReference type="InterPro" id="IPR050351">
    <property type="entry name" value="BphY/WalK/GraS-like"/>
</dbReference>
<dbReference type="Gene3D" id="3.30.450.20">
    <property type="entry name" value="PAS domain"/>
    <property type="match status" value="1"/>
</dbReference>
<dbReference type="CDD" id="cd00075">
    <property type="entry name" value="HATPase"/>
    <property type="match status" value="1"/>
</dbReference>
<evidence type="ECO:0000256" key="10">
    <source>
        <dbReference type="ARBA" id="ARBA00022840"/>
    </source>
</evidence>
<feature type="transmembrane region" description="Helical" evidence="14">
    <location>
        <begin position="175"/>
        <end position="196"/>
    </location>
</feature>
<evidence type="ECO:0000256" key="9">
    <source>
        <dbReference type="ARBA" id="ARBA00022777"/>
    </source>
</evidence>
<evidence type="ECO:0000256" key="13">
    <source>
        <dbReference type="ARBA" id="ARBA00023136"/>
    </source>
</evidence>
<evidence type="ECO:0000256" key="7">
    <source>
        <dbReference type="ARBA" id="ARBA00022692"/>
    </source>
</evidence>
<dbReference type="CDD" id="cd00082">
    <property type="entry name" value="HisKA"/>
    <property type="match status" value="1"/>
</dbReference>
<gene>
    <name evidence="17" type="ORF">ACFO0S_05560</name>
</gene>
<dbReference type="Pfam" id="PF00512">
    <property type="entry name" value="HisKA"/>
    <property type="match status" value="1"/>
</dbReference>
<dbReference type="InterPro" id="IPR005467">
    <property type="entry name" value="His_kinase_dom"/>
</dbReference>
<feature type="transmembrane region" description="Helical" evidence="14">
    <location>
        <begin position="12"/>
        <end position="32"/>
    </location>
</feature>
<feature type="domain" description="Histidine kinase" evidence="15">
    <location>
        <begin position="370"/>
        <end position="588"/>
    </location>
</feature>
<keyword evidence="4" id="KW-1003">Cell membrane</keyword>
<dbReference type="InterPro" id="IPR003660">
    <property type="entry name" value="HAMP_dom"/>
</dbReference>
<evidence type="ECO:0000256" key="8">
    <source>
        <dbReference type="ARBA" id="ARBA00022741"/>
    </source>
</evidence>